<dbReference type="STRING" id="1555112.LIP_3334"/>
<accession>A0A0K2SQ83</accession>
<reference evidence="2" key="1">
    <citation type="submission" date="2015-07" db="EMBL/GenBank/DDBJ databases">
        <title>Complete genome sequence and phylogenetic analysis of Limnochorda pilosa.</title>
        <authorList>
            <person name="Watanabe M."/>
            <person name="Kojima H."/>
            <person name="Fukui M."/>
        </authorList>
    </citation>
    <scope>NUCLEOTIDE SEQUENCE [LARGE SCALE GENOMIC DNA]</scope>
    <source>
        <strain evidence="2">HC45</strain>
    </source>
</reference>
<evidence type="ECO:0000313" key="2">
    <source>
        <dbReference type="Proteomes" id="UP000065807"/>
    </source>
</evidence>
<dbReference type="EMBL" id="AP014924">
    <property type="protein sequence ID" value="BAS29147.1"/>
    <property type="molecule type" value="Genomic_DNA"/>
</dbReference>
<sequence length="218" mass="22043">MTFSPASAQRAARRPHLAHELLALSLWLAATLVVTAIPVRAQDGGPLLAGGGGPTLDVLLLDPEELSGAPGLPEMLLLQGGGGFGRYQAWRVGGSGAAGQVGASDGATFGLSYGGLSFAYLPGAYGALPLPSPRTSFGALFGLGAATLQPAGSEAQRLPFILFRPEATAEISLGSLGTLQLGATYSFPIPLGSEDTPLGDLGAIQRPGFRLGLVFGGF</sequence>
<dbReference type="Proteomes" id="UP000065807">
    <property type="component" value="Chromosome"/>
</dbReference>
<dbReference type="KEGG" id="lpil:LIP_3334"/>
<proteinExistence type="predicted"/>
<reference evidence="2" key="2">
    <citation type="journal article" date="2016" name="Int. J. Syst. Evol. Microbiol.">
        <title>Complete genome sequence and cell structure of Limnochorda pilosa, a Gram-negative spore-former within the phylum Firmicutes.</title>
        <authorList>
            <person name="Watanabe M."/>
            <person name="Kojima H."/>
            <person name="Fukui M."/>
        </authorList>
    </citation>
    <scope>NUCLEOTIDE SEQUENCE [LARGE SCALE GENOMIC DNA]</scope>
    <source>
        <strain evidence="2">HC45</strain>
    </source>
</reference>
<dbReference type="AlphaFoldDB" id="A0A0K2SQ83"/>
<name>A0A0K2SQ83_LIMPI</name>
<gene>
    <name evidence="1" type="ORF">LIP_3334</name>
</gene>
<keyword evidence="2" id="KW-1185">Reference proteome</keyword>
<protein>
    <submittedName>
        <fullName evidence="1">Uncharacterized protein</fullName>
    </submittedName>
</protein>
<evidence type="ECO:0000313" key="1">
    <source>
        <dbReference type="EMBL" id="BAS29147.1"/>
    </source>
</evidence>
<organism evidence="1 2">
    <name type="scientific">Limnochorda pilosa</name>
    <dbReference type="NCBI Taxonomy" id="1555112"/>
    <lineage>
        <taxon>Bacteria</taxon>
        <taxon>Bacillati</taxon>
        <taxon>Bacillota</taxon>
        <taxon>Limnochordia</taxon>
        <taxon>Limnochordales</taxon>
        <taxon>Limnochordaceae</taxon>
        <taxon>Limnochorda</taxon>
    </lineage>
</organism>